<dbReference type="Gene3D" id="3.40.50.150">
    <property type="entry name" value="Vaccinia Virus protein VP39"/>
    <property type="match status" value="1"/>
</dbReference>
<dbReference type="GO" id="GO:0003677">
    <property type="term" value="F:DNA binding"/>
    <property type="evidence" value="ECO:0007669"/>
    <property type="project" value="InterPro"/>
</dbReference>
<evidence type="ECO:0000256" key="1">
    <source>
        <dbReference type="ARBA" id="ARBA00006594"/>
    </source>
</evidence>
<evidence type="ECO:0000256" key="3">
    <source>
        <dbReference type="ARBA" id="ARBA00022679"/>
    </source>
</evidence>
<keyword evidence="4" id="KW-0949">S-adenosyl-L-methionine</keyword>
<dbReference type="Pfam" id="PF01555">
    <property type="entry name" value="N6_N4_Mtase"/>
    <property type="match status" value="1"/>
</dbReference>
<comment type="caution">
    <text evidence="6">The sequence shown here is derived from an EMBL/GenBank/DDBJ whole genome shotgun (WGS) entry which is preliminary data.</text>
</comment>
<keyword evidence="2 6" id="KW-0489">Methyltransferase</keyword>
<dbReference type="PIRSF" id="PIRSF015855">
    <property type="entry name" value="TypeIII_Mtase_mKpnI"/>
    <property type="match status" value="1"/>
</dbReference>
<dbReference type="InterPro" id="IPR002941">
    <property type="entry name" value="DNA_methylase_N4/N6"/>
</dbReference>
<dbReference type="PROSITE" id="PS00092">
    <property type="entry name" value="N6_MTASE"/>
    <property type="match status" value="1"/>
</dbReference>
<dbReference type="AlphaFoldDB" id="A0A2N1PM07"/>
<dbReference type="SUPFAM" id="SSF53335">
    <property type="entry name" value="S-adenosyl-L-methionine-dependent methyltransferases"/>
    <property type="match status" value="1"/>
</dbReference>
<dbReference type="Proteomes" id="UP000233256">
    <property type="component" value="Unassembled WGS sequence"/>
</dbReference>
<protein>
    <submittedName>
        <fullName evidence="6">Site-specific DNA-methyltransferase</fullName>
    </submittedName>
</protein>
<evidence type="ECO:0000256" key="4">
    <source>
        <dbReference type="ARBA" id="ARBA00022691"/>
    </source>
</evidence>
<evidence type="ECO:0000313" key="6">
    <source>
        <dbReference type="EMBL" id="PKK89312.1"/>
    </source>
</evidence>
<dbReference type="InterPro" id="IPR029063">
    <property type="entry name" value="SAM-dependent_MTases_sf"/>
</dbReference>
<dbReference type="EMBL" id="PGXC01000021">
    <property type="protein sequence ID" value="PKK89312.1"/>
    <property type="molecule type" value="Genomic_DNA"/>
</dbReference>
<dbReference type="PRINTS" id="PR00506">
    <property type="entry name" value="D21N6MTFRASE"/>
</dbReference>
<dbReference type="InterPro" id="IPR002052">
    <property type="entry name" value="DNA_methylase_N6_adenine_CS"/>
</dbReference>
<feature type="domain" description="DNA methylase N-4/N-6" evidence="5">
    <location>
        <begin position="121"/>
        <end position="443"/>
    </location>
</feature>
<dbReference type="GO" id="GO:0032259">
    <property type="term" value="P:methylation"/>
    <property type="evidence" value="ECO:0007669"/>
    <property type="project" value="UniProtKB-KW"/>
</dbReference>
<dbReference type="InterPro" id="IPR002295">
    <property type="entry name" value="N4/N6-MTase_EcoPI_Mod-like"/>
</dbReference>
<evidence type="ECO:0000259" key="5">
    <source>
        <dbReference type="Pfam" id="PF01555"/>
    </source>
</evidence>
<accession>A0A2N1PM07</accession>
<keyword evidence="3 6" id="KW-0808">Transferase</keyword>
<evidence type="ECO:0000313" key="7">
    <source>
        <dbReference type="Proteomes" id="UP000233256"/>
    </source>
</evidence>
<evidence type="ECO:0000256" key="2">
    <source>
        <dbReference type="ARBA" id="ARBA00022603"/>
    </source>
</evidence>
<dbReference type="GO" id="GO:0008170">
    <property type="term" value="F:N-methyltransferase activity"/>
    <property type="evidence" value="ECO:0007669"/>
    <property type="project" value="InterPro"/>
</dbReference>
<organism evidence="6 7">
    <name type="scientific">Candidatus Wallbacteria bacterium HGW-Wallbacteria-1</name>
    <dbReference type="NCBI Taxonomy" id="2013854"/>
    <lineage>
        <taxon>Bacteria</taxon>
        <taxon>Candidatus Walliibacteriota</taxon>
    </lineage>
</organism>
<reference evidence="6 7" key="1">
    <citation type="journal article" date="2017" name="ISME J.">
        <title>Potential for microbial H2 and metal transformations associated with novel bacteria and archaea in deep terrestrial subsurface sediments.</title>
        <authorList>
            <person name="Hernsdorf A.W."/>
            <person name="Amano Y."/>
            <person name="Miyakawa K."/>
            <person name="Ise K."/>
            <person name="Suzuki Y."/>
            <person name="Anantharaman K."/>
            <person name="Probst A."/>
            <person name="Burstein D."/>
            <person name="Thomas B.C."/>
            <person name="Banfield J.F."/>
        </authorList>
    </citation>
    <scope>NUCLEOTIDE SEQUENCE [LARGE SCALE GENOMIC DNA]</scope>
    <source>
        <strain evidence="6">HGW-Wallbacteria-1</strain>
    </source>
</reference>
<comment type="similarity">
    <text evidence="1">Belongs to the N(4)/N(6)-methyltransferase family.</text>
</comment>
<proteinExistence type="inferred from homology"/>
<sequence>MEKMKMHSPNLTQENIARIQELFPGCVTEVQDEGGKLRFAVDFDQLRQELSESMVEGPQERYHLNWPGKREALLTANAPIAKTLRPCREESVDFDTTKNLFIEGDNLDALKLLQETYLGKVKMIYIDPPYNTGNDFIYEDDFAENAEEFLKRSNQKDDEGNRLVANTESNGRFHSDWLSMIYPRLKLARNLLKDDGVIFISIDDNEAPNLRKVCDEIFGAENFIAEFIWKRRASSAMADNNVSADHEYVIAYQKGSLEGFIGFEKDFKNYQNPDNDPRGPWVLGDLTVGMTASMRPNQAYDLVDPQTGIYYPHNPNRVWAYIPSSMQRMLDEGRVVFPDDPSRRPMQKRFKNELKSTYNPLSSLIIEKVGLNTEATRLIQQIMGGNIFDYSKPLSLFITLIPQICNSDDIILDFFAGSATTAHAVMQLNAEDGGNRKFIMVQLSEPCNEKSEAFKAGYKTIAQISKERIRRAGKKILEGECHQGWKKDIGFRVLKIDSSNMADIYYTPDVIDQSQMKLFTDNIKADRKPEDLLFQVLLDWGVDLSLPIRKETIRGKTVFFVNKPPYDLIACFDTGVNEELVRELARFEPLRVVFRDGGFASDAIKINVEQIFRQLSPHTEVKAI</sequence>
<name>A0A2N1PM07_9BACT</name>
<gene>
    <name evidence="6" type="ORF">CVV64_14950</name>
</gene>